<dbReference type="GO" id="GO:0070842">
    <property type="term" value="P:aggresome assembly"/>
    <property type="evidence" value="ECO:0007669"/>
    <property type="project" value="TreeGrafter"/>
</dbReference>
<dbReference type="GO" id="GO:0016235">
    <property type="term" value="C:aggresome"/>
    <property type="evidence" value="ECO:0007669"/>
    <property type="project" value="TreeGrafter"/>
</dbReference>
<evidence type="ECO:0000313" key="9">
    <source>
        <dbReference type="Proteomes" id="UP000078046"/>
    </source>
</evidence>
<dbReference type="InterPro" id="IPR013083">
    <property type="entry name" value="Znf_RING/FYVE/PHD"/>
</dbReference>
<evidence type="ECO:0000256" key="2">
    <source>
        <dbReference type="ARBA" id="ARBA00022771"/>
    </source>
</evidence>
<dbReference type="Gene3D" id="3.30.40.10">
    <property type="entry name" value="Zinc/RING finger domain, C3HC4 (zinc finger)"/>
    <property type="match status" value="1"/>
</dbReference>
<comment type="caution">
    <text evidence="8">The sequence shown here is derived from an EMBL/GenBank/DDBJ whole genome shotgun (WGS) entry which is preliminary data.</text>
</comment>
<evidence type="ECO:0000259" key="7">
    <source>
        <dbReference type="PROSITE" id="PS50119"/>
    </source>
</evidence>
<dbReference type="SUPFAM" id="SSF57845">
    <property type="entry name" value="B-box zinc-binding domain"/>
    <property type="match status" value="1"/>
</dbReference>
<dbReference type="GO" id="GO:0008270">
    <property type="term" value="F:zinc ion binding"/>
    <property type="evidence" value="ECO:0007669"/>
    <property type="project" value="UniProtKB-KW"/>
</dbReference>
<feature type="region of interest" description="Disordered" evidence="5">
    <location>
        <begin position="280"/>
        <end position="310"/>
    </location>
</feature>
<dbReference type="GO" id="GO:0005778">
    <property type="term" value="C:peroxisomal membrane"/>
    <property type="evidence" value="ECO:0007669"/>
    <property type="project" value="TreeGrafter"/>
</dbReference>
<evidence type="ECO:0000259" key="6">
    <source>
        <dbReference type="PROSITE" id="PS50089"/>
    </source>
</evidence>
<dbReference type="SUPFAM" id="SSF57850">
    <property type="entry name" value="RING/U-box"/>
    <property type="match status" value="1"/>
</dbReference>
<dbReference type="AlphaFoldDB" id="A0A177BCA2"/>
<dbReference type="PANTHER" id="PTHR36754">
    <property type="entry name" value="E3 UBIQUITIN-PROTEIN LIGASE TRIM37"/>
    <property type="match status" value="1"/>
</dbReference>
<keyword evidence="3" id="KW-0862">Zinc</keyword>
<dbReference type="EMBL" id="LWCA01000014">
    <property type="protein sequence ID" value="OAF71939.1"/>
    <property type="molecule type" value="Genomic_DNA"/>
</dbReference>
<feature type="domain" description="RING-type" evidence="6">
    <location>
        <begin position="6"/>
        <end position="45"/>
    </location>
</feature>
<protein>
    <recommendedName>
        <fullName evidence="10">RING-type domain-containing protein</fullName>
    </recommendedName>
</protein>
<dbReference type="Proteomes" id="UP000078046">
    <property type="component" value="Unassembled WGS sequence"/>
</dbReference>
<evidence type="ECO:0000256" key="1">
    <source>
        <dbReference type="ARBA" id="ARBA00022723"/>
    </source>
</evidence>
<proteinExistence type="predicted"/>
<organism evidence="8 9">
    <name type="scientific">Intoshia linei</name>
    <dbReference type="NCBI Taxonomy" id="1819745"/>
    <lineage>
        <taxon>Eukaryota</taxon>
        <taxon>Metazoa</taxon>
        <taxon>Spiralia</taxon>
        <taxon>Lophotrochozoa</taxon>
        <taxon>Mesozoa</taxon>
        <taxon>Orthonectida</taxon>
        <taxon>Rhopaluridae</taxon>
        <taxon>Intoshia</taxon>
    </lineage>
</organism>
<accession>A0A177BCA2</accession>
<evidence type="ECO:0000313" key="8">
    <source>
        <dbReference type="EMBL" id="OAF71939.1"/>
    </source>
</evidence>
<keyword evidence="9" id="KW-1185">Reference proteome</keyword>
<evidence type="ECO:0000256" key="3">
    <source>
        <dbReference type="ARBA" id="ARBA00022833"/>
    </source>
</evidence>
<dbReference type="PROSITE" id="PS50089">
    <property type="entry name" value="ZF_RING_2"/>
    <property type="match status" value="1"/>
</dbReference>
<dbReference type="GO" id="GO:0051865">
    <property type="term" value="P:protein autoubiquitination"/>
    <property type="evidence" value="ECO:0007669"/>
    <property type="project" value="TreeGrafter"/>
</dbReference>
<keyword evidence="2 4" id="KW-0863">Zinc-finger</keyword>
<name>A0A177BCA2_9BILA</name>
<sequence>MENLKCNVCLKLPKNGHMCTKCSKIFCKACIGKWLAQSSTCSSCQQFVQWKDFIRVRWLDEFKESDIPDKEILCPLHNKIYEFFCNACTNVYCSYCIIDDHKYHNVSKLEDKILEVKEKLKPMLNRDKELFKQIAKFKKIFNTDLSTDTEKIKTFLNKILQEIVDYTVLQLERVNQKSTDMKKYTDMLEIIHGEIQEISGPALIKAARKYFIHKDTNKIHDNLKFIDISSNKNNVSFNINVEKDCFTKLLMLHDLIGCSEGNVAIQFNCPEFSCQSDQYDSQSDYSERDSWNNGSTTSLSSNSDNDSTCQSRTPIQIPMLLYTNNQNTDYEEEVEE</sequence>
<evidence type="ECO:0000256" key="5">
    <source>
        <dbReference type="SAM" id="MobiDB-lite"/>
    </source>
</evidence>
<dbReference type="Pfam" id="PF00643">
    <property type="entry name" value="zf-B_box"/>
    <property type="match status" value="1"/>
</dbReference>
<dbReference type="Gene3D" id="3.30.160.60">
    <property type="entry name" value="Classic Zinc Finger"/>
    <property type="match status" value="1"/>
</dbReference>
<dbReference type="PANTHER" id="PTHR36754:SF2">
    <property type="entry name" value="E3 UBIQUITIN-PROTEIN LIGASE TRIM37"/>
    <property type="match status" value="1"/>
</dbReference>
<feature type="compositionally biased region" description="Low complexity" evidence="5">
    <location>
        <begin position="291"/>
        <end position="308"/>
    </location>
</feature>
<reference evidence="8 9" key="1">
    <citation type="submission" date="2016-04" db="EMBL/GenBank/DDBJ databases">
        <title>The genome of Intoshia linei affirms orthonectids as highly simplified spiralians.</title>
        <authorList>
            <person name="Mikhailov K.V."/>
            <person name="Slusarev G.S."/>
            <person name="Nikitin M.A."/>
            <person name="Logacheva M.D."/>
            <person name="Penin A."/>
            <person name="Aleoshin V."/>
            <person name="Panchin Y.V."/>
        </authorList>
    </citation>
    <scope>NUCLEOTIDE SEQUENCE [LARGE SCALE GENOMIC DNA]</scope>
    <source>
        <strain evidence="8">Intl2013</strain>
        <tissue evidence="8">Whole animal</tissue>
    </source>
</reference>
<keyword evidence="1" id="KW-0479">Metal-binding</keyword>
<dbReference type="GO" id="GO:0006513">
    <property type="term" value="P:protein monoubiquitination"/>
    <property type="evidence" value="ECO:0007669"/>
    <property type="project" value="TreeGrafter"/>
</dbReference>
<dbReference type="PROSITE" id="PS50119">
    <property type="entry name" value="ZF_BBOX"/>
    <property type="match status" value="1"/>
</dbReference>
<dbReference type="GO" id="GO:0031625">
    <property type="term" value="F:ubiquitin protein ligase binding"/>
    <property type="evidence" value="ECO:0007669"/>
    <property type="project" value="TreeGrafter"/>
</dbReference>
<evidence type="ECO:0008006" key="10">
    <source>
        <dbReference type="Google" id="ProtNLM"/>
    </source>
</evidence>
<evidence type="ECO:0000256" key="4">
    <source>
        <dbReference type="PROSITE-ProRule" id="PRU00024"/>
    </source>
</evidence>
<dbReference type="InterPro" id="IPR001841">
    <property type="entry name" value="Znf_RING"/>
</dbReference>
<dbReference type="InterPro" id="IPR000315">
    <property type="entry name" value="Znf_B-box"/>
</dbReference>
<dbReference type="GO" id="GO:0061630">
    <property type="term" value="F:ubiquitin protein ligase activity"/>
    <property type="evidence" value="ECO:0007669"/>
    <property type="project" value="TreeGrafter"/>
</dbReference>
<dbReference type="GO" id="GO:0005164">
    <property type="term" value="F:tumor necrosis factor receptor binding"/>
    <property type="evidence" value="ECO:0007669"/>
    <property type="project" value="TreeGrafter"/>
</dbReference>
<feature type="domain" description="B box-type" evidence="7">
    <location>
        <begin position="69"/>
        <end position="109"/>
    </location>
</feature>
<gene>
    <name evidence="8" type="ORF">A3Q56_00297</name>
</gene>
<dbReference type="InterPro" id="IPR053003">
    <property type="entry name" value="TRIM_RBCC_E3_ubiq-ligases"/>
</dbReference>